<dbReference type="Pfam" id="PF00781">
    <property type="entry name" value="DAGK_cat"/>
    <property type="match status" value="1"/>
</dbReference>
<dbReference type="EMBL" id="JALXSQ010000008">
    <property type="protein sequence ID" value="MCT2042354.1"/>
    <property type="molecule type" value="Genomic_DNA"/>
</dbReference>
<name>A0ABT2HVL0_9MICO</name>
<dbReference type="InterPro" id="IPR001206">
    <property type="entry name" value="Diacylglycerol_kinase_cat_dom"/>
</dbReference>
<gene>
    <name evidence="11" type="ORF">M3D15_03225</name>
</gene>
<evidence type="ECO:0000256" key="2">
    <source>
        <dbReference type="ARBA" id="ARBA00005983"/>
    </source>
</evidence>
<evidence type="ECO:0000256" key="3">
    <source>
        <dbReference type="ARBA" id="ARBA00022679"/>
    </source>
</evidence>
<dbReference type="PANTHER" id="PTHR12358">
    <property type="entry name" value="SPHINGOSINE KINASE"/>
    <property type="match status" value="1"/>
</dbReference>
<dbReference type="InterPro" id="IPR045540">
    <property type="entry name" value="YegS/DAGK_C"/>
</dbReference>
<sequence>MASAPPTATKQAAIIANPAKVDIAALRRAVTAAEQEFGWPESICLETTEDDPGVGQTAEALDRGANLIVAAGGDGTVRVVAEALQGSSARLGLIPAGTGNLLARNLGIDVNSVTHALAIAFGDSERKIDLGIADVERPDGSREHTVFTVLCGVGIDAAMIANTDDDLKRRVGWVAYVDGIRRSLKGGSTMSFRCRTDQGPTISVHANTIMVGNCGLLPGNVVLMPDAVIDDGELDVAILRPNGIGGWMQIWARLVAQSGLIQRTEVGKRWLVDGRRMRALDYSRAREFVIRLDSEPAEFEVDGDAFGEMRAARIHLEAGGLTVKAPEQSRTATAAIDAAVSKLQRMIGQVNSVSLPGFGTISMTGGSRDAAVECETEEAAATGDASTDAAPASIFDQLQREHGTEIHVDKHHGDHVDEATPTDETPTH</sequence>
<keyword evidence="5 11" id="KW-0418">Kinase</keyword>
<accession>A0ABT2HVL0</accession>
<dbReference type="InterPro" id="IPR016064">
    <property type="entry name" value="NAD/diacylglycerol_kinase_sf"/>
</dbReference>
<comment type="caution">
    <text evidence="11">The sequence shown here is derived from an EMBL/GenBank/DDBJ whole genome shotgun (WGS) entry which is preliminary data.</text>
</comment>
<evidence type="ECO:0000256" key="5">
    <source>
        <dbReference type="ARBA" id="ARBA00022777"/>
    </source>
</evidence>
<dbReference type="Pfam" id="PF19279">
    <property type="entry name" value="YegS_C"/>
    <property type="match status" value="1"/>
</dbReference>
<feature type="region of interest" description="Disordered" evidence="9">
    <location>
        <begin position="369"/>
        <end position="389"/>
    </location>
</feature>
<proteinExistence type="inferred from homology"/>
<keyword evidence="7" id="KW-0444">Lipid biosynthesis</keyword>
<dbReference type="PANTHER" id="PTHR12358:SF106">
    <property type="entry name" value="LIPID KINASE YEGS"/>
    <property type="match status" value="1"/>
</dbReference>
<evidence type="ECO:0000256" key="1">
    <source>
        <dbReference type="ARBA" id="ARBA00001946"/>
    </source>
</evidence>
<dbReference type="RefSeq" id="WP_260103901.1">
    <property type="nucleotide sequence ID" value="NZ_JALXSQ010000008.1"/>
</dbReference>
<evidence type="ECO:0000256" key="6">
    <source>
        <dbReference type="ARBA" id="ARBA00022840"/>
    </source>
</evidence>
<dbReference type="Gene3D" id="2.60.200.40">
    <property type="match status" value="1"/>
</dbReference>
<comment type="similarity">
    <text evidence="2">Belongs to the diacylglycerol/lipid kinase family.</text>
</comment>
<keyword evidence="6" id="KW-0067">ATP-binding</keyword>
<dbReference type="PROSITE" id="PS50146">
    <property type="entry name" value="DAGK"/>
    <property type="match status" value="1"/>
</dbReference>
<feature type="region of interest" description="Disordered" evidence="9">
    <location>
        <begin position="406"/>
        <end position="428"/>
    </location>
</feature>
<evidence type="ECO:0000256" key="9">
    <source>
        <dbReference type="SAM" id="MobiDB-lite"/>
    </source>
</evidence>
<feature type="compositionally biased region" description="Low complexity" evidence="9">
    <location>
        <begin position="379"/>
        <end position="389"/>
    </location>
</feature>
<evidence type="ECO:0000313" key="12">
    <source>
        <dbReference type="Proteomes" id="UP001525379"/>
    </source>
</evidence>
<dbReference type="Proteomes" id="UP001525379">
    <property type="component" value="Unassembled WGS sequence"/>
</dbReference>
<keyword evidence="8" id="KW-1208">Phospholipid metabolism</keyword>
<dbReference type="SUPFAM" id="SSF111331">
    <property type="entry name" value="NAD kinase/diacylglycerol kinase-like"/>
    <property type="match status" value="1"/>
</dbReference>
<dbReference type="InterPro" id="IPR017438">
    <property type="entry name" value="ATP-NAD_kinase_N"/>
</dbReference>
<reference evidence="11 12" key="1">
    <citation type="submission" date="2022-04" db="EMBL/GenBank/DDBJ databases">
        <title>Human microbiome associated bacterial genomes.</title>
        <authorList>
            <person name="Sandstrom S."/>
            <person name="Salamzade R."/>
            <person name="Kalan L.R."/>
        </authorList>
    </citation>
    <scope>NUCLEOTIDE SEQUENCE [LARGE SCALE GENOMIC DNA]</scope>
    <source>
        <strain evidence="12">p3-SID1799</strain>
    </source>
</reference>
<feature type="domain" description="DAGKc" evidence="10">
    <location>
        <begin position="7"/>
        <end position="137"/>
    </location>
</feature>
<keyword evidence="7" id="KW-0594">Phospholipid biosynthesis</keyword>
<organism evidence="11 12">
    <name type="scientific">Pseudoclavibacter albus</name>
    <dbReference type="NCBI Taxonomy" id="272241"/>
    <lineage>
        <taxon>Bacteria</taxon>
        <taxon>Bacillati</taxon>
        <taxon>Actinomycetota</taxon>
        <taxon>Actinomycetes</taxon>
        <taxon>Micrococcales</taxon>
        <taxon>Microbacteriaceae</taxon>
        <taxon>Pseudoclavibacter</taxon>
    </lineage>
</organism>
<dbReference type="Gene3D" id="3.40.50.10330">
    <property type="entry name" value="Probable inorganic polyphosphate/atp-NAD kinase, domain 1"/>
    <property type="match status" value="1"/>
</dbReference>
<comment type="cofactor">
    <cofactor evidence="1">
        <name>Mg(2+)</name>
        <dbReference type="ChEBI" id="CHEBI:18420"/>
    </cofactor>
</comment>
<evidence type="ECO:0000256" key="7">
    <source>
        <dbReference type="ARBA" id="ARBA00023209"/>
    </source>
</evidence>
<dbReference type="GO" id="GO:0016301">
    <property type="term" value="F:kinase activity"/>
    <property type="evidence" value="ECO:0007669"/>
    <property type="project" value="UniProtKB-KW"/>
</dbReference>
<evidence type="ECO:0000259" key="10">
    <source>
        <dbReference type="PROSITE" id="PS50146"/>
    </source>
</evidence>
<keyword evidence="7" id="KW-0443">Lipid metabolism</keyword>
<keyword evidence="3" id="KW-0808">Transferase</keyword>
<evidence type="ECO:0000256" key="8">
    <source>
        <dbReference type="ARBA" id="ARBA00023264"/>
    </source>
</evidence>
<keyword evidence="4" id="KW-0547">Nucleotide-binding</keyword>
<feature type="compositionally biased region" description="Basic and acidic residues" evidence="9">
    <location>
        <begin position="406"/>
        <end position="418"/>
    </location>
</feature>
<evidence type="ECO:0000313" key="11">
    <source>
        <dbReference type="EMBL" id="MCT2042354.1"/>
    </source>
</evidence>
<dbReference type="InterPro" id="IPR050187">
    <property type="entry name" value="Lipid_Phosphate_FormReg"/>
</dbReference>
<evidence type="ECO:0000256" key="4">
    <source>
        <dbReference type="ARBA" id="ARBA00022741"/>
    </source>
</evidence>
<keyword evidence="12" id="KW-1185">Reference proteome</keyword>
<protein>
    <submittedName>
        <fullName evidence="11">Diacylglycerol kinase</fullName>
    </submittedName>
</protein>